<keyword evidence="3" id="KW-1185">Reference proteome</keyword>
<dbReference type="PANTHER" id="PTHR33112:SF16">
    <property type="entry name" value="HETEROKARYON INCOMPATIBILITY DOMAIN-CONTAINING PROTEIN"/>
    <property type="match status" value="1"/>
</dbReference>
<comment type="caution">
    <text evidence="2">The sequence shown here is derived from an EMBL/GenBank/DDBJ whole genome shotgun (WGS) entry which is preliminary data.</text>
</comment>
<name>A0A9P8W3P9_9HYPO</name>
<dbReference type="EMBL" id="JAGPYM010000015">
    <property type="protein sequence ID" value="KAH6887103.1"/>
    <property type="molecule type" value="Genomic_DNA"/>
</dbReference>
<evidence type="ECO:0000313" key="3">
    <source>
        <dbReference type="Proteomes" id="UP000777438"/>
    </source>
</evidence>
<proteinExistence type="predicted"/>
<dbReference type="Pfam" id="PF06985">
    <property type="entry name" value="HET"/>
    <property type="match status" value="1"/>
</dbReference>
<dbReference type="InterPro" id="IPR010730">
    <property type="entry name" value="HET"/>
</dbReference>
<accession>A0A9P8W3P9</accession>
<dbReference type="OrthoDB" id="5362512at2759"/>
<dbReference type="Proteomes" id="UP000777438">
    <property type="component" value="Unassembled WGS sequence"/>
</dbReference>
<evidence type="ECO:0000259" key="1">
    <source>
        <dbReference type="Pfam" id="PF06985"/>
    </source>
</evidence>
<dbReference type="AlphaFoldDB" id="A0A9P8W3P9"/>
<reference evidence="2 3" key="1">
    <citation type="journal article" date="2021" name="Nat. Commun.">
        <title>Genetic determinants of endophytism in the Arabidopsis root mycobiome.</title>
        <authorList>
            <person name="Mesny F."/>
            <person name="Miyauchi S."/>
            <person name="Thiergart T."/>
            <person name="Pickel B."/>
            <person name="Atanasova L."/>
            <person name="Karlsson M."/>
            <person name="Huettel B."/>
            <person name="Barry K.W."/>
            <person name="Haridas S."/>
            <person name="Chen C."/>
            <person name="Bauer D."/>
            <person name="Andreopoulos W."/>
            <person name="Pangilinan J."/>
            <person name="LaButti K."/>
            <person name="Riley R."/>
            <person name="Lipzen A."/>
            <person name="Clum A."/>
            <person name="Drula E."/>
            <person name="Henrissat B."/>
            <person name="Kohler A."/>
            <person name="Grigoriev I.V."/>
            <person name="Martin F.M."/>
            <person name="Hacquard S."/>
        </authorList>
    </citation>
    <scope>NUCLEOTIDE SEQUENCE [LARGE SCALE GENOMIC DNA]</scope>
    <source>
        <strain evidence="2 3">MPI-CAGE-CH-0241</strain>
    </source>
</reference>
<sequence>MLSALSSLRDTLLGTSPASEWTPGMPCSICNDIQVRDALAKIRGRSNTYADLMRIRLEDFSRKCSRGEACDVCALTGTRFLEMDQRLSSERSKNDDVIIFVRVDGPVRRLMYRNCQHHLDVSWIIREDDIHLVEEDPIGWKTFGHVALWMDYCGKHHPGCSRPKPDLMPTRLLDVGDEDSPCLRLVSGRTSPGKYVALSHCWGGSQPLITTRDNVREFHVWIDAARLPKTFADAVRVARRLGIRYVWIDSLCIIQHDDDDWAEESSKMESVYGNADLTIIASRSSSPTEGFLSPRTETVVVKEEVTETGDAKTFYMVNREYDSGIPSQFVDREPLSRRAWAVQERWLSPRALMFTRDQIVWECNEMMASESDPLSMVPRSMDRRPTWTETIEHFTACDITKEYDTLPAFAGIARAVAKQKGHTYCAGIWVENFVDDLLWYPACRGSTSDKIKRQSFVAPSFSWAASQGEVHFKGRDKASRCYWLASYIGHDQKLQKGRKDQYGALESAWLALRGAVVQVTRVEDSNTGYVQLHVRLETGKQASLDGNLDHRETCGDPILRGNDVFILPLYVTGYQGGHFSGRDEREDHRLESLILARVAGQPGLCMFRRIGICRTLLFDLVPKGDWRGWGLQNLKDSSERNEAFRLFLNDAMRQMQDIVMI</sequence>
<gene>
    <name evidence="2" type="ORF">B0T10DRAFT_443347</name>
</gene>
<feature type="domain" description="Heterokaryon incompatibility" evidence="1">
    <location>
        <begin position="195"/>
        <end position="344"/>
    </location>
</feature>
<protein>
    <submittedName>
        <fullName evidence="2">Heterokaryon incompatibility protein-domain-containing protein</fullName>
    </submittedName>
</protein>
<organism evidence="2 3">
    <name type="scientific">Thelonectria olida</name>
    <dbReference type="NCBI Taxonomy" id="1576542"/>
    <lineage>
        <taxon>Eukaryota</taxon>
        <taxon>Fungi</taxon>
        <taxon>Dikarya</taxon>
        <taxon>Ascomycota</taxon>
        <taxon>Pezizomycotina</taxon>
        <taxon>Sordariomycetes</taxon>
        <taxon>Hypocreomycetidae</taxon>
        <taxon>Hypocreales</taxon>
        <taxon>Nectriaceae</taxon>
        <taxon>Thelonectria</taxon>
    </lineage>
</organism>
<dbReference type="PANTHER" id="PTHR33112">
    <property type="entry name" value="DOMAIN PROTEIN, PUTATIVE-RELATED"/>
    <property type="match status" value="1"/>
</dbReference>
<evidence type="ECO:0000313" key="2">
    <source>
        <dbReference type="EMBL" id="KAH6887103.1"/>
    </source>
</evidence>